<dbReference type="NCBIfam" id="TIGR01853">
    <property type="entry name" value="lipid_A_lpxD"/>
    <property type="match status" value="1"/>
</dbReference>
<dbReference type="InterPro" id="IPR018357">
    <property type="entry name" value="Hexapep_transf_CS"/>
</dbReference>
<protein>
    <recommendedName>
        <fullName evidence="7">UDP-3-O-(3-hydroxymyristoyl)glucosamine N-acyltransferase</fullName>
        <shortName evidence="7">UDP-3-O-(3-OHC14)-GlcN N-acyltransferase</shortName>
        <ecNumber evidence="7">2.3.1.191</ecNumber>
    </recommendedName>
    <alternativeName>
        <fullName evidence="7">UDP-3-O-(3-hydroxytetradecanoyl)glucosamine N-acyltransferase</fullName>
    </alternativeName>
</protein>
<dbReference type="EC" id="2.3.1.191" evidence="7"/>
<dbReference type="PANTHER" id="PTHR43378">
    <property type="entry name" value="UDP-3-O-ACYLGLUCOSAMINE N-ACYLTRANSFERASE"/>
    <property type="match status" value="1"/>
</dbReference>
<dbReference type="InterPro" id="IPR001451">
    <property type="entry name" value="Hexapep"/>
</dbReference>
<dbReference type="Pfam" id="PF00132">
    <property type="entry name" value="Hexapep"/>
    <property type="match status" value="1"/>
</dbReference>
<feature type="domain" description="UDP-3-O-[3-hydroxymyristoyl] glucosamine N-acyltransferase non-repeat region" evidence="8">
    <location>
        <begin position="23"/>
        <end position="88"/>
    </location>
</feature>
<keyword evidence="3 7" id="KW-0808">Transferase</keyword>
<comment type="catalytic activity">
    <reaction evidence="7">
        <text>a UDP-3-O-[(3R)-3-hydroxyacyl]-alpha-D-glucosamine + a (3R)-hydroxyacyl-[ACP] = a UDP-2-N,3-O-bis[(3R)-3-hydroxyacyl]-alpha-D-glucosamine + holo-[ACP] + H(+)</text>
        <dbReference type="Rhea" id="RHEA:53836"/>
        <dbReference type="Rhea" id="RHEA-COMP:9685"/>
        <dbReference type="Rhea" id="RHEA-COMP:9945"/>
        <dbReference type="ChEBI" id="CHEBI:15378"/>
        <dbReference type="ChEBI" id="CHEBI:64479"/>
        <dbReference type="ChEBI" id="CHEBI:78827"/>
        <dbReference type="ChEBI" id="CHEBI:137740"/>
        <dbReference type="ChEBI" id="CHEBI:137748"/>
        <dbReference type="EC" id="2.3.1.191"/>
    </reaction>
</comment>
<evidence type="ECO:0000256" key="7">
    <source>
        <dbReference type="HAMAP-Rule" id="MF_00523"/>
    </source>
</evidence>
<sequence>MSSIRIYDLAKKIKAKIYGDRNTLICGISSIRSAKSGHITFFTKNTDKNQLDHCQASAIILDQKYLKFCKKTALVVKNTDLAYVYIANFFKEKCKSVACLSSTANIHATVKIGKNVTIGSNTVIESNSRIFDNVNISPNCFIGKNSVLGKNTFLCANVVIESDTIVGNNCYIQANTVIGSDGFGYVQDNNRWVKIPHLGHVNIGNDVEIGSCTTIDRGTFDNTIIGNNVIIDNQCHIAHNVIIGKHTAIAGGVIIAGSTKIGINCKIAGGVVINGHINICDQAIITGMTMVMRSIKKAGIYSSGIPAQKNKNWRKNTVILMNINDLYKKIKSLIYIQKN</sequence>
<keyword evidence="1 7" id="KW-0444">Lipid biosynthesis</keyword>
<dbReference type="GO" id="GO:0103118">
    <property type="term" value="F:UDP-3-O-[(3R)-3-hydroxyacyl]-glucosamine N-acyltransferase activity"/>
    <property type="evidence" value="ECO:0007669"/>
    <property type="project" value="UniProtKB-EC"/>
</dbReference>
<dbReference type="UniPathway" id="UPA00359">
    <property type="reaction ID" value="UER00479"/>
</dbReference>
<dbReference type="HAMAP" id="MF_00523">
    <property type="entry name" value="LpxD"/>
    <property type="match status" value="1"/>
</dbReference>
<name>A0A090AQ11_9ENTR</name>
<dbReference type="PANTHER" id="PTHR43378:SF2">
    <property type="entry name" value="UDP-3-O-ACYLGLUCOSAMINE N-ACYLTRANSFERASE 1, MITOCHONDRIAL-RELATED"/>
    <property type="match status" value="1"/>
</dbReference>
<dbReference type="InterPro" id="IPR007691">
    <property type="entry name" value="LpxD"/>
</dbReference>
<dbReference type="NCBIfam" id="NF002060">
    <property type="entry name" value="PRK00892.1"/>
    <property type="match status" value="1"/>
</dbReference>
<dbReference type="GO" id="GO:0016410">
    <property type="term" value="F:N-acyltransferase activity"/>
    <property type="evidence" value="ECO:0007669"/>
    <property type="project" value="InterPro"/>
</dbReference>
<evidence type="ECO:0000256" key="4">
    <source>
        <dbReference type="ARBA" id="ARBA00022737"/>
    </source>
</evidence>
<keyword evidence="11" id="KW-1185">Reference proteome</keyword>
<feature type="active site" description="Proton acceptor" evidence="7">
    <location>
        <position position="239"/>
    </location>
</feature>
<comment type="pathway">
    <text evidence="7">Glycolipid biosynthesis; lipid IV(A) biosynthesis; lipid IV(A) from (3R)-3-hydroxytetradecanoyl-[acyl-carrier-protein] and UDP-N-acetyl-alpha-D-glucosamine: step 3/6.</text>
</comment>
<gene>
    <name evidence="7 10" type="primary">lpxD</name>
    <name evidence="10" type="ORF">TGUWTKB_1480</name>
</gene>
<keyword evidence="4 7" id="KW-0677">Repeat</keyword>
<dbReference type="GO" id="GO:0016020">
    <property type="term" value="C:membrane"/>
    <property type="evidence" value="ECO:0007669"/>
    <property type="project" value="GOC"/>
</dbReference>
<evidence type="ECO:0000259" key="9">
    <source>
        <dbReference type="Pfam" id="PF25087"/>
    </source>
</evidence>
<dbReference type="HOGENOM" id="CLU_049865_0_1_6"/>
<comment type="subunit">
    <text evidence="7">Homotrimer.</text>
</comment>
<comment type="catalytic activity">
    <reaction evidence="7">
        <text>UDP-3-O-[(3R)-3-hydroxytetradecanoyl]-alpha-D-glucosamine + (3R)-hydroxytetradecanoyl-[ACP] = UDP-2-N,3-O-bis[(3R)-3-hydroxytetradecanoyl]-alpha-D-glucosamine + holo-[ACP] + H(+)</text>
        <dbReference type="Rhea" id="RHEA:17817"/>
        <dbReference type="Rhea" id="RHEA-COMP:9646"/>
        <dbReference type="Rhea" id="RHEA-COMP:9685"/>
        <dbReference type="ChEBI" id="CHEBI:15378"/>
        <dbReference type="ChEBI" id="CHEBI:64479"/>
        <dbReference type="ChEBI" id="CHEBI:71573"/>
        <dbReference type="ChEBI" id="CHEBI:78474"/>
        <dbReference type="ChEBI" id="CHEBI:78847"/>
    </reaction>
</comment>
<dbReference type="Pfam" id="PF04613">
    <property type="entry name" value="LpxD"/>
    <property type="match status" value="1"/>
</dbReference>
<evidence type="ECO:0000256" key="5">
    <source>
        <dbReference type="ARBA" id="ARBA00023098"/>
    </source>
</evidence>
<dbReference type="InterPro" id="IPR011004">
    <property type="entry name" value="Trimer_LpxA-like_sf"/>
</dbReference>
<dbReference type="KEGG" id="sbw:TGUWTKB_1480"/>
<keyword evidence="2 7" id="KW-0441">Lipid A biosynthesis</keyword>
<dbReference type="Gene3D" id="2.160.10.10">
    <property type="entry name" value="Hexapeptide repeat proteins"/>
    <property type="match status" value="1"/>
</dbReference>
<dbReference type="Gene3D" id="3.40.1390.10">
    <property type="entry name" value="MurE/MurF, N-terminal domain"/>
    <property type="match status" value="1"/>
</dbReference>
<evidence type="ECO:0000256" key="3">
    <source>
        <dbReference type="ARBA" id="ARBA00022679"/>
    </source>
</evidence>
<accession>A0A090AQ11</accession>
<evidence type="ECO:0000256" key="6">
    <source>
        <dbReference type="ARBA" id="ARBA00023315"/>
    </source>
</evidence>
<organism evidence="10 11">
    <name type="scientific">Candidatus Tachikawaea gelatinosa</name>
    <dbReference type="NCBI Taxonomy" id="1410383"/>
    <lineage>
        <taxon>Bacteria</taxon>
        <taxon>Pseudomonadati</taxon>
        <taxon>Pseudomonadota</taxon>
        <taxon>Gammaproteobacteria</taxon>
        <taxon>Enterobacterales</taxon>
        <taxon>Enterobacteriaceae</taxon>
        <taxon>Candidatus Tachikawaea</taxon>
    </lineage>
</organism>
<dbReference type="GO" id="GO:0009245">
    <property type="term" value="P:lipid A biosynthetic process"/>
    <property type="evidence" value="ECO:0007669"/>
    <property type="project" value="UniProtKB-UniRule"/>
</dbReference>
<evidence type="ECO:0000256" key="2">
    <source>
        <dbReference type="ARBA" id="ARBA00022556"/>
    </source>
</evidence>
<keyword evidence="5 7" id="KW-0443">Lipid metabolism</keyword>
<dbReference type="AlphaFoldDB" id="A0A090AQ11"/>
<dbReference type="STRING" id="1410383.TGUWTKB_1480"/>
<evidence type="ECO:0000313" key="10">
    <source>
        <dbReference type="EMBL" id="BAP58402.1"/>
    </source>
</evidence>
<dbReference type="RefSeq" id="WP_041062547.1">
    <property type="nucleotide sequence ID" value="NZ_AP014521.1"/>
</dbReference>
<comment type="function">
    <text evidence="7">Catalyzes the N-acylation of UDP-3-O-(hydroxytetradecanoyl)glucosamine using 3-hydroxytetradecanoyl-ACP as the acyl donor. Is involved in the biosynthesis of lipid A, a phosphorylated glycolipid that anchors the lipopolysaccharide to the outer membrane of the cell.</text>
</comment>
<feature type="domain" description="Mannose-1-phosphate guanyltransferase C-terminal" evidence="9">
    <location>
        <begin position="100"/>
        <end position="178"/>
    </location>
</feature>
<comment type="similarity">
    <text evidence="7">Belongs to the transferase hexapeptide repeat family. LpxD subfamily.</text>
</comment>
<dbReference type="CDD" id="cd03352">
    <property type="entry name" value="LbH_LpxD"/>
    <property type="match status" value="1"/>
</dbReference>
<dbReference type="Proteomes" id="UP000031627">
    <property type="component" value="Chromosome"/>
</dbReference>
<keyword evidence="6 7" id="KW-0012">Acyltransferase</keyword>
<dbReference type="SUPFAM" id="SSF51161">
    <property type="entry name" value="Trimeric LpxA-like enzymes"/>
    <property type="match status" value="1"/>
</dbReference>
<evidence type="ECO:0000259" key="8">
    <source>
        <dbReference type="Pfam" id="PF04613"/>
    </source>
</evidence>
<dbReference type="OrthoDB" id="9784739at2"/>
<dbReference type="InterPro" id="IPR056729">
    <property type="entry name" value="GMPPB_C"/>
</dbReference>
<proteinExistence type="inferred from homology"/>
<dbReference type="Gene3D" id="1.20.5.170">
    <property type="match status" value="1"/>
</dbReference>
<dbReference type="EMBL" id="AP014521">
    <property type="protein sequence ID" value="BAP58402.1"/>
    <property type="molecule type" value="Genomic_DNA"/>
</dbReference>
<evidence type="ECO:0000256" key="1">
    <source>
        <dbReference type="ARBA" id="ARBA00022516"/>
    </source>
</evidence>
<dbReference type="InterPro" id="IPR020573">
    <property type="entry name" value="UDP_GlcNAc_AcTrfase_non-rep"/>
</dbReference>
<dbReference type="Pfam" id="PF25087">
    <property type="entry name" value="GMPPB_C"/>
    <property type="match status" value="1"/>
</dbReference>
<reference evidence="10 11" key="2">
    <citation type="journal article" date="2014" name="Curr. Biol.">
        <title>Symbiont-Supplemented Maternal Investment Underpinning Host's Ecological Adaptation.</title>
        <authorList>
            <person name="Kaiwa N."/>
            <person name="Hosokawa T."/>
            <person name="Nikoh N."/>
            <person name="Tanahashi M."/>
            <person name="Moriyama M."/>
            <person name="Meng X.Y."/>
            <person name="Maeda T."/>
            <person name="Yamaguchi K."/>
            <person name="Shigenobu S."/>
            <person name="Ito M."/>
            <person name="Fukatsu T."/>
        </authorList>
    </citation>
    <scope>NUCLEOTIDE SEQUENCE [LARGE SCALE GENOMIC DNA]</scope>
    <source>
        <strain evidence="10 11">UwTKB</strain>
    </source>
</reference>
<reference evidence="11" key="1">
    <citation type="submission" date="2013-11" db="EMBL/GenBank/DDBJ databases">
        <title>Symbiont-containing voluminous jelly as an extraordinary maternal gift for overwintering insect nymphs.</title>
        <authorList>
            <person name="Kaiwa N."/>
            <person name="Hosokawa T."/>
            <person name="Nikoh N."/>
            <person name="Meng X.Y."/>
            <person name="Tanahashi M."/>
            <person name="Moriyama M."/>
            <person name="Maeda T."/>
            <person name="Yamaguchi K."/>
            <person name="Shigenobu S."/>
            <person name="Ito M."/>
            <person name="Fukatsu T."/>
        </authorList>
    </citation>
    <scope>NUCLEOTIDE SEQUENCE [LARGE SCALE GENOMIC DNA]</scope>
    <source>
        <strain evidence="11">UwTKB</strain>
    </source>
</reference>
<dbReference type="PROSITE" id="PS00101">
    <property type="entry name" value="HEXAPEP_TRANSFERASES"/>
    <property type="match status" value="1"/>
</dbReference>
<evidence type="ECO:0000313" key="11">
    <source>
        <dbReference type="Proteomes" id="UP000031627"/>
    </source>
</evidence>